<sequence>MEVEEMNYPVLQAFERDKDGMLSAWCPFCARFHHHGKEEGHKVAHCIDGNSPFEKTGYILKKVTYKPSK</sequence>
<evidence type="ECO:0000313" key="2">
    <source>
        <dbReference type="Proteomes" id="UP000441585"/>
    </source>
</evidence>
<dbReference type="Proteomes" id="UP000441585">
    <property type="component" value="Unassembled WGS sequence"/>
</dbReference>
<name>A0A6I2MEG0_9BACI</name>
<proteinExistence type="predicted"/>
<organism evidence="1 2">
    <name type="scientific">Metabacillus idriensis</name>
    <dbReference type="NCBI Taxonomy" id="324768"/>
    <lineage>
        <taxon>Bacteria</taxon>
        <taxon>Bacillati</taxon>
        <taxon>Bacillota</taxon>
        <taxon>Bacilli</taxon>
        <taxon>Bacillales</taxon>
        <taxon>Bacillaceae</taxon>
        <taxon>Metabacillus</taxon>
    </lineage>
</organism>
<gene>
    <name evidence="1" type="ORF">GJU41_22515</name>
</gene>
<keyword evidence="2" id="KW-1185">Reference proteome</keyword>
<protein>
    <submittedName>
        <fullName evidence="1">Uncharacterized protein</fullName>
    </submittedName>
</protein>
<reference evidence="1 2" key="1">
    <citation type="submission" date="2019-11" db="EMBL/GenBank/DDBJ databases">
        <title>Bacillus idriensis genome.</title>
        <authorList>
            <person name="Konopka E.N."/>
            <person name="Newman J.D."/>
        </authorList>
    </citation>
    <scope>NUCLEOTIDE SEQUENCE [LARGE SCALE GENOMIC DNA]</scope>
    <source>
        <strain evidence="1 2">DSM 19097</strain>
    </source>
</reference>
<dbReference type="AlphaFoldDB" id="A0A6I2MEG0"/>
<accession>A0A6I2MEG0</accession>
<dbReference type="EMBL" id="WKKF01000016">
    <property type="protein sequence ID" value="MRX56720.1"/>
    <property type="molecule type" value="Genomic_DNA"/>
</dbReference>
<comment type="caution">
    <text evidence="1">The sequence shown here is derived from an EMBL/GenBank/DDBJ whole genome shotgun (WGS) entry which is preliminary data.</text>
</comment>
<evidence type="ECO:0000313" key="1">
    <source>
        <dbReference type="EMBL" id="MRX56720.1"/>
    </source>
</evidence>